<feature type="non-terminal residue" evidence="3">
    <location>
        <position position="1"/>
    </location>
</feature>
<sequence length="640" mass="73172">RGAVALLLIAIFLPAEGSRKASTLKCFSRPPPEVWVVPFNPQPPGKIVNCDAHKSTCIYFRYHGTRVARSFPVHACMPLADLPAKCHHGASFYEPRWHYDHRGTRYEGSIKCCGTDYCNEIEEAMFVPVHFNHDEPSWFKEFLLFPLIITAMLALIFWEHLPDVLYGVRLWLQLEMDKVEDPDAQSSLKMNPNSLPVLPVNEDSETIQYTGPNVSGFFESTTKMMETIHEIEKWRAVDGEREKEIKREDDKRRKRRMSRNREIQINTTICNRQATQHTNTRVFREVPTRLTDLLSRLIEHGPYEFPFDPNELGDLFENAGEILGDEPSMVEVDFDVHVIGNLEGSYIDLFRWFGIYGWPPKAKFVFLGGTIHQSNNYSLEVIAMLLALKVKMPNHVYIIRGYAEGQPLQMGERFPPRVAESLREVASAALTRLPLAVLVNKQMLCIHSSLPNNLISIAELNQVRRPLVRYHRESLEAHLLNAVPDDIFATKLKEMVEKDELDSYDETINMFLCKGRLVFLPRDLDETAQRLNLDLIIRSQSVCERGFSLLTDHVMSVYSAHYSGATASAGLYIDGYGVISITRLFCSGHFNSVQESPALDILEKTAERALERAENVRRGEENLDGLHLREPVKERMTLKA</sequence>
<dbReference type="GO" id="GO:0004722">
    <property type="term" value="F:protein serine/threonine phosphatase activity"/>
    <property type="evidence" value="ECO:0007669"/>
    <property type="project" value="TreeGrafter"/>
</dbReference>
<dbReference type="GO" id="GO:0005737">
    <property type="term" value="C:cytoplasm"/>
    <property type="evidence" value="ECO:0007669"/>
    <property type="project" value="TreeGrafter"/>
</dbReference>
<feature type="chain" id="PRO_5043854096" description="Serine/threonine specific protein phosphatases domain-containing protein" evidence="1">
    <location>
        <begin position="18"/>
        <end position="640"/>
    </location>
</feature>
<feature type="domain" description="Serine/threonine specific protein phosphatases" evidence="2">
    <location>
        <begin position="307"/>
        <end position="588"/>
    </location>
</feature>
<comment type="caution">
    <text evidence="3">The sequence shown here is derived from an EMBL/GenBank/DDBJ whole genome shotgun (WGS) entry which is preliminary data.</text>
</comment>
<name>A0AAV5V1T0_9BILA</name>
<dbReference type="EMBL" id="BTSY01000002">
    <property type="protein sequence ID" value="GMT13520.1"/>
    <property type="molecule type" value="Genomic_DNA"/>
</dbReference>
<organism evidence="3 4">
    <name type="scientific">Pristionchus fissidentatus</name>
    <dbReference type="NCBI Taxonomy" id="1538716"/>
    <lineage>
        <taxon>Eukaryota</taxon>
        <taxon>Metazoa</taxon>
        <taxon>Ecdysozoa</taxon>
        <taxon>Nematoda</taxon>
        <taxon>Chromadorea</taxon>
        <taxon>Rhabditida</taxon>
        <taxon>Rhabditina</taxon>
        <taxon>Diplogasteromorpha</taxon>
        <taxon>Diplogasteroidea</taxon>
        <taxon>Neodiplogasteridae</taxon>
        <taxon>Pristionchus</taxon>
    </lineage>
</organism>
<dbReference type="InterPro" id="IPR006186">
    <property type="entry name" value="Ser/Thr-sp_prot-phosphatase"/>
</dbReference>
<dbReference type="Gene3D" id="3.60.21.10">
    <property type="match status" value="1"/>
</dbReference>
<dbReference type="SUPFAM" id="SSF56300">
    <property type="entry name" value="Metallo-dependent phosphatases"/>
    <property type="match status" value="1"/>
</dbReference>
<gene>
    <name evidence="3" type="ORF">PFISCL1PPCAC_4817</name>
</gene>
<evidence type="ECO:0000256" key="1">
    <source>
        <dbReference type="SAM" id="SignalP"/>
    </source>
</evidence>
<dbReference type="PANTHER" id="PTHR11668">
    <property type="entry name" value="SERINE/THREONINE PROTEIN PHOSPHATASE"/>
    <property type="match status" value="1"/>
</dbReference>
<dbReference type="SMART" id="SM00156">
    <property type="entry name" value="PP2Ac"/>
    <property type="match status" value="1"/>
</dbReference>
<keyword evidence="4" id="KW-1185">Reference proteome</keyword>
<dbReference type="Proteomes" id="UP001432322">
    <property type="component" value="Unassembled WGS sequence"/>
</dbReference>
<keyword evidence="1" id="KW-0732">Signal</keyword>
<accession>A0AAV5V1T0</accession>
<dbReference type="AlphaFoldDB" id="A0AAV5V1T0"/>
<evidence type="ECO:0000313" key="3">
    <source>
        <dbReference type="EMBL" id="GMT13520.1"/>
    </source>
</evidence>
<dbReference type="InterPro" id="IPR029052">
    <property type="entry name" value="Metallo-depent_PP-like"/>
</dbReference>
<dbReference type="GO" id="GO:0005634">
    <property type="term" value="C:nucleus"/>
    <property type="evidence" value="ECO:0007669"/>
    <property type="project" value="TreeGrafter"/>
</dbReference>
<dbReference type="InterPro" id="IPR050341">
    <property type="entry name" value="PP1_catalytic_subunit"/>
</dbReference>
<dbReference type="PANTHER" id="PTHR11668:SF290">
    <property type="entry name" value="SERINE_THREONINE SPECIFIC PROTEIN PHOSPHATASES DOMAIN-CONTAINING PROTEIN"/>
    <property type="match status" value="1"/>
</dbReference>
<dbReference type="PRINTS" id="PR00114">
    <property type="entry name" value="STPHPHTASE"/>
</dbReference>
<reference evidence="3" key="1">
    <citation type="submission" date="2023-10" db="EMBL/GenBank/DDBJ databases">
        <title>Genome assembly of Pristionchus species.</title>
        <authorList>
            <person name="Yoshida K."/>
            <person name="Sommer R.J."/>
        </authorList>
    </citation>
    <scope>NUCLEOTIDE SEQUENCE</scope>
    <source>
        <strain evidence="3">RS5133</strain>
    </source>
</reference>
<evidence type="ECO:0000259" key="2">
    <source>
        <dbReference type="SMART" id="SM00156"/>
    </source>
</evidence>
<proteinExistence type="predicted"/>
<evidence type="ECO:0000313" key="4">
    <source>
        <dbReference type="Proteomes" id="UP001432322"/>
    </source>
</evidence>
<feature type="signal peptide" evidence="1">
    <location>
        <begin position="1"/>
        <end position="17"/>
    </location>
</feature>
<protein>
    <recommendedName>
        <fullName evidence="2">Serine/threonine specific protein phosphatases domain-containing protein</fullName>
    </recommendedName>
</protein>